<accession>A0A8J4LYU6</accession>
<evidence type="ECO:0000313" key="1">
    <source>
        <dbReference type="EMBL" id="GIM15807.1"/>
    </source>
</evidence>
<dbReference type="Proteomes" id="UP000722791">
    <property type="component" value="Unassembled WGS sequence"/>
</dbReference>
<sequence length="108" mass="12023">MPHHDEVNLVTAFVPSDTACLANSPGRTSRTAVWISRDVSVGFLLYWARRTASLAILSKISLMKEFIIDIALELIPVSGWTCANWAKEDGVVDLHQRAQEHIARLPII</sequence>
<protein>
    <submittedName>
        <fullName evidence="1">Uncharacterized protein</fullName>
    </submittedName>
</protein>
<proteinExistence type="predicted"/>
<dbReference type="AlphaFoldDB" id="A0A8J4LYU6"/>
<organism evidence="1 2">
    <name type="scientific">Volvox reticuliferus</name>
    <dbReference type="NCBI Taxonomy" id="1737510"/>
    <lineage>
        <taxon>Eukaryota</taxon>
        <taxon>Viridiplantae</taxon>
        <taxon>Chlorophyta</taxon>
        <taxon>core chlorophytes</taxon>
        <taxon>Chlorophyceae</taxon>
        <taxon>CS clade</taxon>
        <taxon>Chlamydomonadales</taxon>
        <taxon>Volvocaceae</taxon>
        <taxon>Volvox</taxon>
    </lineage>
</organism>
<gene>
    <name evidence="1" type="ORF">Vretimale_18514</name>
</gene>
<evidence type="ECO:0000313" key="2">
    <source>
        <dbReference type="Proteomes" id="UP000722791"/>
    </source>
</evidence>
<comment type="caution">
    <text evidence="1">The sequence shown here is derived from an EMBL/GenBank/DDBJ whole genome shotgun (WGS) entry which is preliminary data.</text>
</comment>
<name>A0A8J4LYU6_9CHLO</name>
<reference evidence="1" key="1">
    <citation type="journal article" date="2021" name="Proc. Natl. Acad. Sci. U.S.A.">
        <title>Three genomes in the algal genus Volvox reveal the fate of a haploid sex-determining region after a transition to homothallism.</title>
        <authorList>
            <person name="Yamamoto K."/>
            <person name="Hamaji T."/>
            <person name="Kawai-Toyooka H."/>
            <person name="Matsuzaki R."/>
            <person name="Takahashi F."/>
            <person name="Nishimura Y."/>
            <person name="Kawachi M."/>
            <person name="Noguchi H."/>
            <person name="Minakuchi Y."/>
            <person name="Umen J.G."/>
            <person name="Toyoda A."/>
            <person name="Nozaki H."/>
        </authorList>
    </citation>
    <scope>NUCLEOTIDE SEQUENCE</scope>
    <source>
        <strain evidence="1">NIES-3785</strain>
    </source>
</reference>
<dbReference type="EMBL" id="BNCQ01000070">
    <property type="protein sequence ID" value="GIM15807.1"/>
    <property type="molecule type" value="Genomic_DNA"/>
</dbReference>